<name>A0ABU9N8Z3_9FLAO</name>
<dbReference type="Proteomes" id="UP001460072">
    <property type="component" value="Unassembled WGS sequence"/>
</dbReference>
<feature type="transmembrane region" description="Helical" evidence="1">
    <location>
        <begin position="42"/>
        <end position="60"/>
    </location>
</feature>
<comment type="caution">
    <text evidence="2">The sequence shown here is derived from an EMBL/GenBank/DDBJ whole genome shotgun (WGS) entry which is preliminary data.</text>
</comment>
<evidence type="ECO:0000313" key="3">
    <source>
        <dbReference type="Proteomes" id="UP001460072"/>
    </source>
</evidence>
<evidence type="ECO:0000313" key="2">
    <source>
        <dbReference type="EMBL" id="MEM0542403.1"/>
    </source>
</evidence>
<keyword evidence="1" id="KW-0472">Membrane</keyword>
<accession>A0ABU9N8Z3</accession>
<sequence>MNDLSKKTGPILLIVFGGFLPRIVEGFGVTIEGNSILGDSLRIIGIAMIIFGFILYIKYLKKKNNV</sequence>
<gene>
    <name evidence="2" type="ORF">WFZ85_07225</name>
</gene>
<organism evidence="2 3">
    <name type="scientific">Flavobacterium aureirubrum</name>
    <dbReference type="NCBI Taxonomy" id="3133147"/>
    <lineage>
        <taxon>Bacteria</taxon>
        <taxon>Pseudomonadati</taxon>
        <taxon>Bacteroidota</taxon>
        <taxon>Flavobacteriia</taxon>
        <taxon>Flavobacteriales</taxon>
        <taxon>Flavobacteriaceae</taxon>
        <taxon>Flavobacterium</taxon>
    </lineage>
</organism>
<evidence type="ECO:0000256" key="1">
    <source>
        <dbReference type="SAM" id="Phobius"/>
    </source>
</evidence>
<proteinExistence type="predicted"/>
<keyword evidence="3" id="KW-1185">Reference proteome</keyword>
<protein>
    <submittedName>
        <fullName evidence="2">Uncharacterized protein</fullName>
    </submittedName>
</protein>
<reference evidence="2 3" key="1">
    <citation type="submission" date="2024-03" db="EMBL/GenBank/DDBJ databases">
        <title>Two novel species of the genus Flavobacterium exhibiting potentially degradation of complex polysaccharides.</title>
        <authorList>
            <person name="Lian X."/>
        </authorList>
    </citation>
    <scope>NUCLEOTIDE SEQUENCE [LARGE SCALE GENOMIC DNA]</scope>
    <source>
        <strain evidence="3">j3</strain>
    </source>
</reference>
<dbReference type="EMBL" id="JBCGDO010000007">
    <property type="protein sequence ID" value="MEM0542403.1"/>
    <property type="molecule type" value="Genomic_DNA"/>
</dbReference>
<keyword evidence="1" id="KW-1133">Transmembrane helix</keyword>
<dbReference type="RefSeq" id="WP_342695623.1">
    <property type="nucleotide sequence ID" value="NZ_JBCGDO010000007.1"/>
</dbReference>
<keyword evidence="1" id="KW-0812">Transmembrane</keyword>